<dbReference type="Gene3D" id="3.40.50.1820">
    <property type="entry name" value="alpha/beta hydrolase"/>
    <property type="match status" value="2"/>
</dbReference>
<dbReference type="InterPro" id="IPR002018">
    <property type="entry name" value="CarbesteraseB"/>
</dbReference>
<dbReference type="PROSITE" id="PS01173">
    <property type="entry name" value="LIPASE_GDXG_HIS"/>
    <property type="match status" value="1"/>
</dbReference>
<dbReference type="InterPro" id="IPR002168">
    <property type="entry name" value="Lipase_GDXG_HIS_AS"/>
</dbReference>
<comment type="similarity">
    <text evidence="1">Belongs to the type-B carboxylesterase/lipase family.</text>
</comment>
<gene>
    <name evidence="4" type="primary">CES2_2</name>
    <name evidence="4" type="ORF">OS493_037801</name>
</gene>
<reference evidence="4" key="1">
    <citation type="submission" date="2023-01" db="EMBL/GenBank/DDBJ databases">
        <title>Genome assembly of the deep-sea coral Lophelia pertusa.</title>
        <authorList>
            <person name="Herrera S."/>
            <person name="Cordes E."/>
        </authorList>
    </citation>
    <scope>NUCLEOTIDE SEQUENCE</scope>
    <source>
        <strain evidence="4">USNM1676648</strain>
        <tissue evidence="4">Polyp</tissue>
    </source>
</reference>
<evidence type="ECO:0000313" key="5">
    <source>
        <dbReference type="Proteomes" id="UP001163046"/>
    </source>
</evidence>
<dbReference type="AlphaFoldDB" id="A0A9X0D853"/>
<dbReference type="SUPFAM" id="SSF53474">
    <property type="entry name" value="alpha/beta-Hydrolases"/>
    <property type="match status" value="1"/>
</dbReference>
<comment type="caution">
    <text evidence="4">The sequence shown here is derived from an EMBL/GenBank/DDBJ whole genome shotgun (WGS) entry which is preliminary data.</text>
</comment>
<dbReference type="Proteomes" id="UP001163046">
    <property type="component" value="Unassembled WGS sequence"/>
</dbReference>
<dbReference type="PANTHER" id="PTHR43903">
    <property type="entry name" value="NEUROLIGIN"/>
    <property type="match status" value="1"/>
</dbReference>
<evidence type="ECO:0000259" key="3">
    <source>
        <dbReference type="Pfam" id="PF00135"/>
    </source>
</evidence>
<dbReference type="EMBL" id="MU825473">
    <property type="protein sequence ID" value="KAJ7388409.1"/>
    <property type="molecule type" value="Genomic_DNA"/>
</dbReference>
<evidence type="ECO:0000256" key="1">
    <source>
        <dbReference type="ARBA" id="ARBA00005964"/>
    </source>
</evidence>
<comment type="similarity">
    <text evidence="2">Belongs to the 'GDXG' lipolytic enzyme family.</text>
</comment>
<feature type="domain" description="Carboxylesterase type B" evidence="3">
    <location>
        <begin position="2"/>
        <end position="47"/>
    </location>
</feature>
<keyword evidence="5" id="KW-1185">Reference proteome</keyword>
<dbReference type="InterPro" id="IPR051093">
    <property type="entry name" value="Neuroligin/BSAL"/>
</dbReference>
<accession>A0A9X0D853</accession>
<proteinExistence type="inferred from homology"/>
<dbReference type="OrthoDB" id="3200163at2759"/>
<name>A0A9X0D853_9CNID</name>
<sequence>MAVMVWIHGGAFAFGSTSHHPAGVLATFNDVIVVSINYRLGVLGFFNVPGLKPLCRAVHPSSPFYNGKVTEPKQLELFAKVINCSLGPDLVECVRGKTVEDILFGQSGITIFAGYTGSQDYNLPENLFKTGEFHADVDVITGVTSSEGAFSVTIIPFDQVKDGIKQEIFEFARQEWNDLCSKEEHQIIEGLGSVQVHQSCGS</sequence>
<evidence type="ECO:0000256" key="2">
    <source>
        <dbReference type="ARBA" id="ARBA00010515"/>
    </source>
</evidence>
<evidence type="ECO:0000313" key="4">
    <source>
        <dbReference type="EMBL" id="KAJ7388409.1"/>
    </source>
</evidence>
<dbReference type="Pfam" id="PF00135">
    <property type="entry name" value="COesterase"/>
    <property type="match status" value="1"/>
</dbReference>
<dbReference type="InterPro" id="IPR029058">
    <property type="entry name" value="AB_hydrolase_fold"/>
</dbReference>
<dbReference type="GO" id="GO:0016787">
    <property type="term" value="F:hydrolase activity"/>
    <property type="evidence" value="ECO:0007669"/>
    <property type="project" value="InterPro"/>
</dbReference>
<organism evidence="4 5">
    <name type="scientific">Desmophyllum pertusum</name>
    <dbReference type="NCBI Taxonomy" id="174260"/>
    <lineage>
        <taxon>Eukaryota</taxon>
        <taxon>Metazoa</taxon>
        <taxon>Cnidaria</taxon>
        <taxon>Anthozoa</taxon>
        <taxon>Hexacorallia</taxon>
        <taxon>Scleractinia</taxon>
        <taxon>Caryophylliina</taxon>
        <taxon>Caryophylliidae</taxon>
        <taxon>Desmophyllum</taxon>
    </lineage>
</organism>
<protein>
    <submittedName>
        <fullName evidence="4">Cocaine esterase</fullName>
    </submittedName>
</protein>